<dbReference type="OrthoDB" id="5478381at2"/>
<evidence type="ECO:0000256" key="2">
    <source>
        <dbReference type="SAM" id="SignalP"/>
    </source>
</evidence>
<feature type="signal peptide" evidence="2">
    <location>
        <begin position="1"/>
        <end position="31"/>
    </location>
</feature>
<sequence>MRVRREDRGKWAVRAVVSGMALILAAGSCVAPPPPKTMSTSDVRCDKAALATCEGAIVAAAREERDPTALIDAYAAARAERDAADRWASLWRDAKSDPKARAAKSVVLREQSGSDTPSPRVSARKGAVEIRTGPLPRPASIDASALLAAMGASLGWETIARVPADTKTFTEIFPNDPLRPFMAGLPPVVQDIVSRDPEGILDLDLEIAQAVRRAAEHAASFRYVNAAGEADRLSNLLERRNAASERKPSHPSEEAEPVLRGRYLLTLLESAGIALEPPAGASISPYPNARSSGPPGPDTLRDGTPYGHLLRVRAAEDDGATWKVVGDAILAAVPEGNREGIRALFGPREACVAVPPPSFQGPDDLAFAYSMGRSLAPSLSLDTTRKNLLPLAAWLPRYDAFVRTVGEARTTWTHAFALTQQRGELSGISLAQTPTYRRASMLVSAHLAALSQLHQAHPDRTRSMSVVTLAYAPGLVSDPALRDALVDLLRRMIEDRFARAKDAPEVFEAAFTGALAATAYPAAIQSAFYTGLVGAFRKKLDGDLARQSGWGVAGLFTADVLVRMLLGERPDLDAAAARVGQALADPSVARRPLARLAASVARYLALGSAGKLDPDAADPARFPADRKAARDALRESLAGLGEGAEPMPAALLDDVVTLGDQTITALATILLDKPAGSEPKCGGAKGGPSPAARRVLARIGDVRRRILASPSYAKGDGATIRRARLVVTILSDAIDVASPRKNKAAPFAFVIPAADADRAFSAGLAAWEERAFADAITSIYGLVRTYLAEPKASSIDATRVRSLLSALAAIFRDESAGTSVGLLDALARAAAVETPQGGLDALLVSLAGTLRAQGKQDQADFCLLGGVLVSVATDKPPPDAAIAAASSGASELGWALRFAREVFRARHGEPPRPSEYAEGMRGAVTRACEDPGAADAVVSVMDAMRLANTGDRAKAREKLDAFLAKAESSGLVMPRMTYRYEEKTVSKVLNVIFDVSFGAGLLERSSSFQLGLGVRSPRKPEGSFAAYLAPIAGPDRDTEAARYYVHASAVAAAYHFLDGDVDRGASAASRAIDAAIFGARLGGRSLGPADPKTLAVDARAVLAVTAVLAADAGMPLLAGDLWSLVRATLDEDTDDAALREILSTTPVAFAGMPTAKPLLDRAARALAVLGEPLACTEDKVELGGYEAPACDTYSLALSLRAGGALHKLPRIRRGDTGKACGGPLPALDTFLGGMDEKNYDPDAFTRATLDLASAGRVYDAAILLARQRQPSHCNPSLLGAARSIGRSKLLGPSLRADTLSVAVNCAPLEDAALDDLAALDADTAALADRSRNLSVLVFATELGLTRDRWDVLAKLARSPTFVSRWVDTSPQASLFALVLAHAVAILAKEPTLAEPASRSYDLFCVTLPPADKAACEAIRALGQPEGDPEAQAKRAREAVSAALQRITQKARR</sequence>
<evidence type="ECO:0000313" key="4">
    <source>
        <dbReference type="Proteomes" id="UP000309215"/>
    </source>
</evidence>
<keyword evidence="2" id="KW-0732">Signal</keyword>
<accession>A0A4U1INQ1</accession>
<evidence type="ECO:0000313" key="3">
    <source>
        <dbReference type="EMBL" id="TKC95750.1"/>
    </source>
</evidence>
<evidence type="ECO:0000256" key="1">
    <source>
        <dbReference type="SAM" id="MobiDB-lite"/>
    </source>
</evidence>
<gene>
    <name evidence="3" type="ORF">E8A74_46705</name>
</gene>
<dbReference type="RefSeq" id="WP_136935666.1">
    <property type="nucleotide sequence ID" value="NZ_SSMQ01000095.1"/>
</dbReference>
<keyword evidence="4" id="KW-1185">Reference proteome</keyword>
<organism evidence="3 4">
    <name type="scientific">Polyangium fumosum</name>
    <dbReference type="NCBI Taxonomy" id="889272"/>
    <lineage>
        <taxon>Bacteria</taxon>
        <taxon>Pseudomonadati</taxon>
        <taxon>Myxococcota</taxon>
        <taxon>Polyangia</taxon>
        <taxon>Polyangiales</taxon>
        <taxon>Polyangiaceae</taxon>
        <taxon>Polyangium</taxon>
    </lineage>
</organism>
<dbReference type="EMBL" id="SSMQ01000095">
    <property type="protein sequence ID" value="TKC95750.1"/>
    <property type="molecule type" value="Genomic_DNA"/>
</dbReference>
<name>A0A4U1INQ1_9BACT</name>
<comment type="caution">
    <text evidence="3">The sequence shown here is derived from an EMBL/GenBank/DDBJ whole genome shotgun (WGS) entry which is preliminary data.</text>
</comment>
<feature type="region of interest" description="Disordered" evidence="1">
    <location>
        <begin position="1424"/>
        <end position="1452"/>
    </location>
</feature>
<dbReference type="PROSITE" id="PS51257">
    <property type="entry name" value="PROKAR_LIPOPROTEIN"/>
    <property type="match status" value="1"/>
</dbReference>
<protein>
    <submittedName>
        <fullName evidence="3">Uncharacterized protein</fullName>
    </submittedName>
</protein>
<feature type="chain" id="PRO_5020379567" evidence="2">
    <location>
        <begin position="32"/>
        <end position="1452"/>
    </location>
</feature>
<dbReference type="Proteomes" id="UP000309215">
    <property type="component" value="Unassembled WGS sequence"/>
</dbReference>
<reference evidence="3 4" key="1">
    <citation type="submission" date="2019-04" db="EMBL/GenBank/DDBJ databases">
        <authorList>
            <person name="Li Y."/>
            <person name="Wang J."/>
        </authorList>
    </citation>
    <scope>NUCLEOTIDE SEQUENCE [LARGE SCALE GENOMIC DNA]</scope>
    <source>
        <strain evidence="3 4">DSM 14668</strain>
    </source>
</reference>
<feature type="region of interest" description="Disordered" evidence="1">
    <location>
        <begin position="282"/>
        <end position="303"/>
    </location>
</feature>
<proteinExistence type="predicted"/>
<feature type="region of interest" description="Disordered" evidence="1">
    <location>
        <begin position="101"/>
        <end position="126"/>
    </location>
</feature>